<accession>A0ABU0C229</accession>
<dbReference type="Proteomes" id="UP001230253">
    <property type="component" value="Unassembled WGS sequence"/>
</dbReference>
<evidence type="ECO:0000256" key="1">
    <source>
        <dbReference type="ARBA" id="ARBA00007689"/>
    </source>
</evidence>
<evidence type="ECO:0000259" key="2">
    <source>
        <dbReference type="Pfam" id="PF03795"/>
    </source>
</evidence>
<comment type="similarity">
    <text evidence="1">Belongs to the YciI family.</text>
</comment>
<comment type="caution">
    <text evidence="3">The sequence shown here is derived from an EMBL/GenBank/DDBJ whole genome shotgun (WGS) entry which is preliminary data.</text>
</comment>
<dbReference type="EMBL" id="JAUSUK010000001">
    <property type="protein sequence ID" value="MDQ0324570.1"/>
    <property type="molecule type" value="Genomic_DNA"/>
</dbReference>
<gene>
    <name evidence="3" type="ORF">J2R99_000419</name>
</gene>
<feature type="domain" description="YCII-related" evidence="2">
    <location>
        <begin position="14"/>
        <end position="85"/>
    </location>
</feature>
<dbReference type="InterPro" id="IPR011008">
    <property type="entry name" value="Dimeric_a/b-barrel"/>
</dbReference>
<dbReference type="SUPFAM" id="SSF54909">
    <property type="entry name" value="Dimeric alpha+beta barrel"/>
    <property type="match status" value="1"/>
</dbReference>
<proteinExistence type="inferred from homology"/>
<organism evidence="3 4">
    <name type="scientific">Rhodopseudomonas julia</name>
    <dbReference type="NCBI Taxonomy" id="200617"/>
    <lineage>
        <taxon>Bacteria</taxon>
        <taxon>Pseudomonadati</taxon>
        <taxon>Pseudomonadota</taxon>
        <taxon>Alphaproteobacteria</taxon>
        <taxon>Hyphomicrobiales</taxon>
        <taxon>Nitrobacteraceae</taxon>
        <taxon>Rhodopseudomonas</taxon>
    </lineage>
</organism>
<evidence type="ECO:0000313" key="4">
    <source>
        <dbReference type="Proteomes" id="UP001230253"/>
    </source>
</evidence>
<dbReference type="InterPro" id="IPR005545">
    <property type="entry name" value="YCII"/>
</dbReference>
<reference evidence="3 4" key="1">
    <citation type="submission" date="2023-07" db="EMBL/GenBank/DDBJ databases">
        <title>Genomic Encyclopedia of Type Strains, Phase IV (KMG-IV): sequencing the most valuable type-strain genomes for metagenomic binning, comparative biology and taxonomic classification.</title>
        <authorList>
            <person name="Goeker M."/>
        </authorList>
    </citation>
    <scope>NUCLEOTIDE SEQUENCE [LARGE SCALE GENOMIC DNA]</scope>
    <source>
        <strain evidence="3 4">DSM 11549</strain>
    </source>
</reference>
<evidence type="ECO:0000313" key="3">
    <source>
        <dbReference type="EMBL" id="MDQ0324570.1"/>
    </source>
</evidence>
<dbReference type="Pfam" id="PF03795">
    <property type="entry name" value="YCII"/>
    <property type="match status" value="1"/>
</dbReference>
<protein>
    <submittedName>
        <fullName evidence="3">Uncharacterized protein YciI</fullName>
    </submittedName>
</protein>
<dbReference type="PANTHER" id="PTHR37828">
    <property type="entry name" value="GSR2449 PROTEIN"/>
    <property type="match status" value="1"/>
</dbReference>
<sequence length="114" mass="12653">MAFYIVTMTHPDGPGWNEHVLEHVEYLLDLIDEGTLKASGPLKGTPLRAGFLIMVADSREEIEKIVAGDPFAREDLIVELTIEEWDPLFGAFGADSSKVLPPDMKPLAERLGYQ</sequence>
<dbReference type="Gene3D" id="3.30.70.1060">
    <property type="entry name" value="Dimeric alpha+beta barrel"/>
    <property type="match status" value="1"/>
</dbReference>
<dbReference type="PANTHER" id="PTHR37828:SF1">
    <property type="entry name" value="YCII-RELATED DOMAIN-CONTAINING PROTEIN"/>
    <property type="match status" value="1"/>
</dbReference>
<keyword evidence="4" id="KW-1185">Reference proteome</keyword>
<name>A0ABU0C229_9BRAD</name>
<dbReference type="RefSeq" id="WP_307152843.1">
    <property type="nucleotide sequence ID" value="NZ_JAUSUK010000001.1"/>
</dbReference>